<organism evidence="7 8">
    <name type="scientific">Pichia kudriavzevii</name>
    <name type="common">Yeast</name>
    <name type="synonym">Issatchenkia orientalis</name>
    <dbReference type="NCBI Taxonomy" id="4909"/>
    <lineage>
        <taxon>Eukaryota</taxon>
        <taxon>Fungi</taxon>
        <taxon>Dikarya</taxon>
        <taxon>Ascomycota</taxon>
        <taxon>Saccharomycotina</taxon>
        <taxon>Pichiomycetes</taxon>
        <taxon>Pichiales</taxon>
        <taxon>Pichiaceae</taxon>
        <taxon>Pichia</taxon>
    </lineage>
</organism>
<gene>
    <name evidence="7" type="ORF">C5L36_0E03140</name>
</gene>
<dbReference type="GO" id="GO:0005680">
    <property type="term" value="C:anaphase-promoting complex"/>
    <property type="evidence" value="ECO:0007669"/>
    <property type="project" value="InterPro"/>
</dbReference>
<dbReference type="InterPro" id="IPR016901">
    <property type="entry name" value="APC10/Doc1"/>
</dbReference>
<keyword evidence="3" id="KW-0498">Mitosis</keyword>
<feature type="domain" description="DOC" evidence="6">
    <location>
        <begin position="103"/>
        <end position="288"/>
    </location>
</feature>
<protein>
    <recommendedName>
        <fullName evidence="6">DOC domain-containing protein</fullName>
    </recommendedName>
</protein>
<evidence type="ECO:0000313" key="8">
    <source>
        <dbReference type="Proteomes" id="UP000249293"/>
    </source>
</evidence>
<dbReference type="Proteomes" id="UP000249293">
    <property type="component" value="Chromosome 5"/>
</dbReference>
<dbReference type="InterPro" id="IPR004939">
    <property type="entry name" value="APC_su10/DOC_dom"/>
</dbReference>
<proteinExistence type="inferred from homology"/>
<dbReference type="GeneID" id="40386114"/>
<evidence type="ECO:0000259" key="6">
    <source>
        <dbReference type="PROSITE" id="PS51284"/>
    </source>
</evidence>
<dbReference type="EMBL" id="CP028777">
    <property type="protein sequence ID" value="AWU78255.1"/>
    <property type="molecule type" value="Genomic_DNA"/>
</dbReference>
<dbReference type="SMART" id="SM01337">
    <property type="entry name" value="APC10"/>
    <property type="match status" value="1"/>
</dbReference>
<reference evidence="7 8" key="1">
    <citation type="submission" date="2018-06" db="EMBL/GenBank/DDBJ databases">
        <title>Population genomics shows no distinction between pathogenic Candida krusei and environmental Pichia kudriavzevii: One species, four names.</title>
        <authorList>
            <person name="Douglass A.P."/>
            <person name="Offei B."/>
            <person name="Braun-Galleani S."/>
            <person name="Coughlan A.Y."/>
            <person name="Martos A."/>
            <person name="Ortiz-Merino R.A."/>
            <person name="Byrne K.P."/>
            <person name="Wolfe K.H."/>
        </authorList>
    </citation>
    <scope>NUCLEOTIDE SEQUENCE [LARGE SCALE GENOMIC DNA]</scope>
    <source>
        <strain evidence="7 8">CBS573</strain>
    </source>
</reference>
<dbReference type="PANTHER" id="PTHR12936:SF0">
    <property type="entry name" value="ANAPHASE-PROMOTING COMPLEX SUBUNIT 10"/>
    <property type="match status" value="1"/>
</dbReference>
<dbReference type="GO" id="GO:0070979">
    <property type="term" value="P:protein K11-linked ubiquitination"/>
    <property type="evidence" value="ECO:0007669"/>
    <property type="project" value="TreeGrafter"/>
</dbReference>
<dbReference type="GO" id="GO:0051301">
    <property type="term" value="P:cell division"/>
    <property type="evidence" value="ECO:0007669"/>
    <property type="project" value="UniProtKB-KW"/>
</dbReference>
<name>A0A2U9R9W9_PICKU</name>
<dbReference type="AlphaFoldDB" id="A0A2U9R9W9"/>
<evidence type="ECO:0000256" key="3">
    <source>
        <dbReference type="ARBA" id="ARBA00022776"/>
    </source>
</evidence>
<dbReference type="OrthoDB" id="24948at2759"/>
<accession>A0A2U9R9W9</accession>
<keyword evidence="8" id="KW-1185">Reference proteome</keyword>
<dbReference type="Gene3D" id="2.60.120.260">
    <property type="entry name" value="Galactose-binding domain-like"/>
    <property type="match status" value="1"/>
</dbReference>
<dbReference type="Pfam" id="PF03256">
    <property type="entry name" value="ANAPC10"/>
    <property type="match status" value="1"/>
</dbReference>
<dbReference type="VEuPathDB" id="FungiDB:C5L36_0E03140"/>
<dbReference type="PROSITE" id="PS51284">
    <property type="entry name" value="DOC"/>
    <property type="match status" value="1"/>
</dbReference>
<dbReference type="RefSeq" id="XP_029323731.1">
    <property type="nucleotide sequence ID" value="XM_029467871.1"/>
</dbReference>
<dbReference type="SUPFAM" id="SSF49785">
    <property type="entry name" value="Galactose-binding domain-like"/>
    <property type="match status" value="1"/>
</dbReference>
<keyword evidence="5" id="KW-0131">Cell cycle</keyword>
<evidence type="ECO:0000256" key="2">
    <source>
        <dbReference type="ARBA" id="ARBA00022618"/>
    </source>
</evidence>
<dbReference type="STRING" id="4909.A0A2U9R9W9"/>
<keyword evidence="2" id="KW-0132">Cell division</keyword>
<dbReference type="GO" id="GO:0031145">
    <property type="term" value="P:anaphase-promoting complex-dependent catabolic process"/>
    <property type="evidence" value="ECO:0007669"/>
    <property type="project" value="InterPro"/>
</dbReference>
<dbReference type="InterPro" id="IPR008979">
    <property type="entry name" value="Galactose-bd-like_sf"/>
</dbReference>
<evidence type="ECO:0000313" key="7">
    <source>
        <dbReference type="EMBL" id="AWU78255.1"/>
    </source>
</evidence>
<dbReference type="CDD" id="cd08366">
    <property type="entry name" value="APC10"/>
    <property type="match status" value="1"/>
</dbReference>
<evidence type="ECO:0000256" key="5">
    <source>
        <dbReference type="ARBA" id="ARBA00023306"/>
    </source>
</evidence>
<dbReference type="PANTHER" id="PTHR12936">
    <property type="entry name" value="ANAPHASE-PROMOTING COMPLEX 10"/>
    <property type="match status" value="1"/>
</dbReference>
<evidence type="ECO:0000256" key="4">
    <source>
        <dbReference type="ARBA" id="ARBA00022786"/>
    </source>
</evidence>
<evidence type="ECO:0000256" key="1">
    <source>
        <dbReference type="ARBA" id="ARBA00006762"/>
    </source>
</evidence>
<comment type="similarity">
    <text evidence="1">Belongs to the APC10 family.</text>
</comment>
<dbReference type="KEGG" id="pkz:C5L36_0E03140"/>
<sequence length="296" mass="33883">MFLFCISNNLVTFIQCCRYHCISWEFAKRTLGTLIPPFRKIYINSVNNMVQAYNPSILEKGRMPSRRVRQAYEFQEEAQSPPPGGGLKIPIHVDEEEGVNPDTQFDHDEILYMRGLEEVESLGLMDIGNLASWEISSFKQGCDLSMLRDESPHTYWQSDDAQPHSLIIRFTKSMNIERISLFLNYPLDESYTPDRMAILAGTGEHDLLEVTKVEFVEPIGWQHIVFNEVSKNGLLKCFILKILFLSNHQNGKDCHVRGLKVLSPGMKSKSRLRNDGNLQDCVGFTSIKFISQSSIR</sequence>
<keyword evidence="4" id="KW-0833">Ubl conjugation pathway</keyword>